<evidence type="ECO:0000313" key="2">
    <source>
        <dbReference type="Proteomes" id="UP000692954"/>
    </source>
</evidence>
<protein>
    <submittedName>
        <fullName evidence="1">Uncharacterized protein</fullName>
    </submittedName>
</protein>
<organism evidence="1 2">
    <name type="scientific">Paramecium sonneborni</name>
    <dbReference type="NCBI Taxonomy" id="65129"/>
    <lineage>
        <taxon>Eukaryota</taxon>
        <taxon>Sar</taxon>
        <taxon>Alveolata</taxon>
        <taxon>Ciliophora</taxon>
        <taxon>Intramacronucleata</taxon>
        <taxon>Oligohymenophorea</taxon>
        <taxon>Peniculida</taxon>
        <taxon>Parameciidae</taxon>
        <taxon>Paramecium</taxon>
    </lineage>
</organism>
<reference evidence="1" key="1">
    <citation type="submission" date="2021-01" db="EMBL/GenBank/DDBJ databases">
        <authorList>
            <consortium name="Genoscope - CEA"/>
            <person name="William W."/>
        </authorList>
    </citation>
    <scope>NUCLEOTIDE SEQUENCE</scope>
</reference>
<name>A0A8S1K135_9CILI</name>
<dbReference type="AlphaFoldDB" id="A0A8S1K135"/>
<proteinExistence type="predicted"/>
<keyword evidence="2" id="KW-1185">Reference proteome</keyword>
<dbReference type="Proteomes" id="UP000692954">
    <property type="component" value="Unassembled WGS sequence"/>
</dbReference>
<comment type="caution">
    <text evidence="1">The sequence shown here is derived from an EMBL/GenBank/DDBJ whole genome shotgun (WGS) entry which is preliminary data.</text>
</comment>
<dbReference type="EMBL" id="CAJJDN010000003">
    <property type="protein sequence ID" value="CAD8049128.1"/>
    <property type="molecule type" value="Genomic_DNA"/>
</dbReference>
<accession>A0A8S1K135</accession>
<sequence>MLPIGIRNYIAKQLGIISHKFAQKTKQFCKRIALQQITLFKNTEIVIRKNIDKKNSIINGQFAKITDILFDLDFSSIKSMSQFIINKNEYINKFSKDQMEEIRQLVKILKLITLCDC</sequence>
<evidence type="ECO:0000313" key="1">
    <source>
        <dbReference type="EMBL" id="CAD8049128.1"/>
    </source>
</evidence>
<gene>
    <name evidence="1" type="ORF">PSON_ATCC_30995.1.T0030584</name>
</gene>